<proteinExistence type="predicted"/>
<accession>A0A5P9JXR6</accession>
<reference evidence="1 2" key="1">
    <citation type="submission" date="2019-10" db="EMBL/GenBank/DDBJ databases">
        <title>Isolation, Identification of Microvirga thermotolerans HR1, a novel thermophilic bacterium and Comparative Genomics of the genus Microvirga.</title>
        <authorList>
            <person name="Li J."/>
            <person name="Zhang W."/>
            <person name="Lin M."/>
            <person name="Wang J."/>
        </authorList>
    </citation>
    <scope>NUCLEOTIDE SEQUENCE [LARGE SCALE GENOMIC DNA]</scope>
    <source>
        <strain evidence="1 2">HR1</strain>
    </source>
</reference>
<evidence type="ECO:0000313" key="2">
    <source>
        <dbReference type="Proteomes" id="UP000325614"/>
    </source>
</evidence>
<keyword evidence="2" id="KW-1185">Reference proteome</keyword>
<organism evidence="1 2">
    <name type="scientific">Microvirga thermotolerans</name>
    <dbReference type="NCBI Taxonomy" id="2651334"/>
    <lineage>
        <taxon>Bacteria</taxon>
        <taxon>Pseudomonadati</taxon>
        <taxon>Pseudomonadota</taxon>
        <taxon>Alphaproteobacteria</taxon>
        <taxon>Hyphomicrobiales</taxon>
        <taxon>Methylobacteriaceae</taxon>
        <taxon>Microvirga</taxon>
    </lineage>
</organism>
<dbReference type="AlphaFoldDB" id="A0A5P9JXR6"/>
<name>A0A5P9JXR6_9HYPH</name>
<evidence type="ECO:0000313" key="1">
    <source>
        <dbReference type="EMBL" id="QFU16921.1"/>
    </source>
</evidence>
<dbReference type="KEGG" id="mico:GDR74_12190"/>
<gene>
    <name evidence="1" type="ORF">GDR74_12190</name>
</gene>
<dbReference type="EMBL" id="CP045423">
    <property type="protein sequence ID" value="QFU16921.1"/>
    <property type="molecule type" value="Genomic_DNA"/>
</dbReference>
<sequence length="379" mass="42272">MPRLRDDFSQRTKNDLALRASYLCSYCKRSTVGPSDERPDAVAMIGVAAHICAAAPGPGARRYDPAMTPEERSHIDNGIWLCASCSVLIDRDQERFSVEVLRQMRRDHEASCRLDNNGNEAEGDLVAIGPDIVAVGHILGSGPTGMRVRLSHFVEGSSRDLLALAHEFDRRLPEKRYILMNELGYGGLLDGAPNVERVGSAYKVQFRLQQTAPRRDATAEVVGMCAETGRMISGMDAYIQNFERALGMARGTWFARISDGSDLSDLYWRYKDSPWFKRLAMLEMVRLSSIPSIKKSERGPSTPFACVNRVNRVDVPTFELEGQRLKLSVEFDIEGLGPWSGELSVFISTPEQLAKGRASAQLHHENIQRIEAESRKDLL</sequence>
<evidence type="ECO:0008006" key="3">
    <source>
        <dbReference type="Google" id="ProtNLM"/>
    </source>
</evidence>
<protein>
    <recommendedName>
        <fullName evidence="3">HNH endonuclease</fullName>
    </recommendedName>
</protein>
<dbReference type="Proteomes" id="UP000325614">
    <property type="component" value="Chromosome"/>
</dbReference>